<dbReference type="GeneID" id="85364768"/>
<accession>A0AA39N7H1</accession>
<proteinExistence type="predicted"/>
<dbReference type="SUPFAM" id="SSF52047">
    <property type="entry name" value="RNI-like"/>
    <property type="match status" value="1"/>
</dbReference>
<dbReference type="Proteomes" id="UP001175211">
    <property type="component" value="Unassembled WGS sequence"/>
</dbReference>
<dbReference type="Gene3D" id="1.20.1280.50">
    <property type="match status" value="1"/>
</dbReference>
<keyword evidence="2" id="KW-1185">Reference proteome</keyword>
<gene>
    <name evidence="1" type="ORF">EV420DRAFT_211094</name>
</gene>
<reference evidence="1" key="1">
    <citation type="submission" date="2023-06" db="EMBL/GenBank/DDBJ databases">
        <authorList>
            <consortium name="Lawrence Berkeley National Laboratory"/>
            <person name="Ahrendt S."/>
            <person name="Sahu N."/>
            <person name="Indic B."/>
            <person name="Wong-Bajracharya J."/>
            <person name="Merenyi Z."/>
            <person name="Ke H.-M."/>
            <person name="Monk M."/>
            <person name="Kocsube S."/>
            <person name="Drula E."/>
            <person name="Lipzen A."/>
            <person name="Balint B."/>
            <person name="Henrissat B."/>
            <person name="Andreopoulos B."/>
            <person name="Martin F.M."/>
            <person name="Harder C.B."/>
            <person name="Rigling D."/>
            <person name="Ford K.L."/>
            <person name="Foster G.D."/>
            <person name="Pangilinan J."/>
            <person name="Papanicolaou A."/>
            <person name="Barry K."/>
            <person name="LaButti K."/>
            <person name="Viragh M."/>
            <person name="Koriabine M."/>
            <person name="Yan M."/>
            <person name="Riley R."/>
            <person name="Champramary S."/>
            <person name="Plett K.L."/>
            <person name="Tsai I.J."/>
            <person name="Slot J."/>
            <person name="Sipos G."/>
            <person name="Plett J."/>
            <person name="Nagy L.G."/>
            <person name="Grigoriev I.V."/>
        </authorList>
    </citation>
    <scope>NUCLEOTIDE SEQUENCE</scope>
    <source>
        <strain evidence="1">CCBAS 213</strain>
    </source>
</reference>
<dbReference type="InterPro" id="IPR036047">
    <property type="entry name" value="F-box-like_dom_sf"/>
</dbReference>
<evidence type="ECO:0008006" key="3">
    <source>
        <dbReference type="Google" id="ProtNLM"/>
    </source>
</evidence>
<name>A0AA39N7H1_ARMTA</name>
<dbReference type="EMBL" id="JAUEPS010000012">
    <property type="protein sequence ID" value="KAK0460444.1"/>
    <property type="molecule type" value="Genomic_DNA"/>
</dbReference>
<protein>
    <recommendedName>
        <fullName evidence="3">F-box domain-containing protein</fullName>
    </recommendedName>
</protein>
<comment type="caution">
    <text evidence="1">The sequence shown here is derived from an EMBL/GenBank/DDBJ whole genome shotgun (WGS) entry which is preliminary data.</text>
</comment>
<evidence type="ECO:0000313" key="2">
    <source>
        <dbReference type="Proteomes" id="UP001175211"/>
    </source>
</evidence>
<dbReference type="AlphaFoldDB" id="A0AA39N7H1"/>
<evidence type="ECO:0000313" key="1">
    <source>
        <dbReference type="EMBL" id="KAK0460444.1"/>
    </source>
</evidence>
<organism evidence="1 2">
    <name type="scientific">Armillaria tabescens</name>
    <name type="common">Ringless honey mushroom</name>
    <name type="synonym">Agaricus tabescens</name>
    <dbReference type="NCBI Taxonomy" id="1929756"/>
    <lineage>
        <taxon>Eukaryota</taxon>
        <taxon>Fungi</taxon>
        <taxon>Dikarya</taxon>
        <taxon>Basidiomycota</taxon>
        <taxon>Agaricomycotina</taxon>
        <taxon>Agaricomycetes</taxon>
        <taxon>Agaricomycetidae</taxon>
        <taxon>Agaricales</taxon>
        <taxon>Marasmiineae</taxon>
        <taxon>Physalacriaceae</taxon>
        <taxon>Desarmillaria</taxon>
    </lineage>
</organism>
<sequence length="377" mass="43431">MFDFTKLPQELIDSILDFLINDPRSLKASSLVCRSFLRRTRVHLFRQLRFENFRHFHKFRNMCQASPHIPPRVETLALHSGWDDRKIRNTKHFVAVMSLFSNLRVIKFIHINWALLPQDVRAALSSRAFQCITFHCVTGIKASDLFSLVSASRSTLHTLKLHHTDIIGSLEQDEQSAPHVKHLTLHDSALSPELFWIDTSFLSPRHVRTLDVLLHNRSDIHRLQTLLSEGLCPLQDLVVSHMPRSIDLLNQLESSDHLQLSGLRTVTVHMWDYHSDIDDAVDRHLLEWWIGNLRQCDDIERITFCVTLGANTGDYAVWKGLDKLLLERRFPALMSVVVEVTATWMTTDVASVTRTIESQFTDARVDVISGRGDTEYL</sequence>
<dbReference type="SUPFAM" id="SSF81383">
    <property type="entry name" value="F-box domain"/>
    <property type="match status" value="1"/>
</dbReference>
<dbReference type="RefSeq" id="XP_060332483.1">
    <property type="nucleotide sequence ID" value="XM_060481220.1"/>
</dbReference>